<evidence type="ECO:0008006" key="3">
    <source>
        <dbReference type="Google" id="ProtNLM"/>
    </source>
</evidence>
<evidence type="ECO:0000313" key="2">
    <source>
        <dbReference type="Proteomes" id="UP000326305"/>
    </source>
</evidence>
<protein>
    <recommendedName>
        <fullName evidence="3">Tail assembly protein</fullName>
    </recommendedName>
</protein>
<reference evidence="1 2" key="1">
    <citation type="submission" date="2019-08" db="EMBL/GenBank/DDBJ databases">
        <authorList>
            <person name="Zhang R."/>
        </authorList>
    </citation>
    <scope>NUCLEOTIDE SEQUENCE [LARGE SCALE GENOMIC DNA]</scope>
</reference>
<name>A0A5J6T410_9CAUD</name>
<proteinExistence type="predicted"/>
<keyword evidence="2" id="KW-1185">Reference proteome</keyword>
<accession>A0A5J6T410</accession>
<dbReference type="RefSeq" id="YP_009998216.1">
    <property type="nucleotide sequence ID" value="NC_052984.1"/>
</dbReference>
<dbReference type="KEGG" id="vg:62680798"/>
<evidence type="ECO:0000313" key="1">
    <source>
        <dbReference type="EMBL" id="QFG04451.1"/>
    </source>
</evidence>
<organism evidence="1 2">
    <name type="scientific">Aeromonas phage vB_AhyS-A18P4</name>
    <dbReference type="NCBI Taxonomy" id="2608321"/>
    <lineage>
        <taxon>Viruses</taxon>
        <taxon>Duplodnaviria</taxon>
        <taxon>Heunggongvirae</taxon>
        <taxon>Uroviricota</taxon>
        <taxon>Caudoviricetes</taxon>
        <taxon>Casjensviridae</taxon>
        <taxon>Sharonstreetvirus</taxon>
        <taxon>Sharonstreetvirus A18P4</taxon>
    </lineage>
</organism>
<sequence>MGWEYFIYAIVMLTVSYLLQRKPKTSPPQAQEFQDVPTAQEGESITVLFGTRDIKNPSVVWYGDVRTEDIKK</sequence>
<dbReference type="EMBL" id="MN317029">
    <property type="protein sequence ID" value="QFG04451.1"/>
    <property type="molecule type" value="Genomic_DNA"/>
</dbReference>
<dbReference type="GeneID" id="62680798"/>
<dbReference type="Proteomes" id="UP000326305">
    <property type="component" value="Segment"/>
</dbReference>